<feature type="compositionally biased region" description="Acidic residues" evidence="1">
    <location>
        <begin position="296"/>
        <end position="305"/>
    </location>
</feature>
<feature type="compositionally biased region" description="Basic and acidic residues" evidence="1">
    <location>
        <begin position="271"/>
        <end position="295"/>
    </location>
</feature>
<reference evidence="2" key="2">
    <citation type="journal article" date="2023" name="IMA Fungus">
        <title>Comparative genomic study of the Penicillium genus elucidates a diverse pangenome and 15 lateral gene transfer events.</title>
        <authorList>
            <person name="Petersen C."/>
            <person name="Sorensen T."/>
            <person name="Nielsen M.R."/>
            <person name="Sondergaard T.E."/>
            <person name="Sorensen J.L."/>
            <person name="Fitzpatrick D.A."/>
            <person name="Frisvad J.C."/>
            <person name="Nielsen K.L."/>
        </authorList>
    </citation>
    <scope>NUCLEOTIDE SEQUENCE</scope>
    <source>
        <strain evidence="2">IBT 16125</strain>
    </source>
</reference>
<organism evidence="2 3">
    <name type="scientific">Penicillium daleae</name>
    <dbReference type="NCBI Taxonomy" id="63821"/>
    <lineage>
        <taxon>Eukaryota</taxon>
        <taxon>Fungi</taxon>
        <taxon>Dikarya</taxon>
        <taxon>Ascomycota</taxon>
        <taxon>Pezizomycotina</taxon>
        <taxon>Eurotiomycetes</taxon>
        <taxon>Eurotiomycetidae</taxon>
        <taxon>Eurotiales</taxon>
        <taxon>Aspergillaceae</taxon>
        <taxon>Penicillium</taxon>
    </lineage>
</organism>
<dbReference type="RefSeq" id="XP_056766206.1">
    <property type="nucleotide sequence ID" value="XM_056910502.1"/>
</dbReference>
<name>A0AAD6G3M5_9EURO</name>
<feature type="region of interest" description="Disordered" evidence="1">
    <location>
        <begin position="262"/>
        <end position="305"/>
    </location>
</feature>
<protein>
    <submittedName>
        <fullName evidence="2">Uncharacterized protein</fullName>
    </submittedName>
</protein>
<dbReference type="AlphaFoldDB" id="A0AAD6G3M5"/>
<keyword evidence="3" id="KW-1185">Reference proteome</keyword>
<comment type="caution">
    <text evidence="2">The sequence shown here is derived from an EMBL/GenBank/DDBJ whole genome shotgun (WGS) entry which is preliminary data.</text>
</comment>
<dbReference type="EMBL" id="JAPVEA010000006">
    <property type="protein sequence ID" value="KAJ5450671.1"/>
    <property type="molecule type" value="Genomic_DNA"/>
</dbReference>
<sequence>MTDSIKKDEKEELKEIIQLFLKYDQAAWTSDVVKAARMLRDTVQGKKGIFTKPKVKQLAVSKLKRREVENLLNLEWTGADPELKAIHPVPMSAELCNVLRKVDNAACHSEASEALIRLTLNMLLVYAHDTVTSQISTTARPLSLQAERTWVYDVEKDLVWRRGATPSNVIAVEAKTKGRASEGIYQCLAYMGIVRNERKKRSHQTCAVYGFASDDEEFCFLKINDNSQWSECHLQVRTGDYSQVLGMLVHIFRQAAIASPLQSKEPSQYTHSRESTQHGRSKDSSRQSEPTIRESLEEDTFMGGI</sequence>
<dbReference type="GeneID" id="81600745"/>
<reference evidence="2" key="1">
    <citation type="submission" date="2022-12" db="EMBL/GenBank/DDBJ databases">
        <authorList>
            <person name="Petersen C."/>
        </authorList>
    </citation>
    <scope>NUCLEOTIDE SEQUENCE</scope>
    <source>
        <strain evidence="2">IBT 16125</strain>
    </source>
</reference>
<accession>A0AAD6G3M5</accession>
<evidence type="ECO:0000256" key="1">
    <source>
        <dbReference type="SAM" id="MobiDB-lite"/>
    </source>
</evidence>
<evidence type="ECO:0000313" key="3">
    <source>
        <dbReference type="Proteomes" id="UP001213681"/>
    </source>
</evidence>
<evidence type="ECO:0000313" key="2">
    <source>
        <dbReference type="EMBL" id="KAJ5450671.1"/>
    </source>
</evidence>
<dbReference type="Proteomes" id="UP001213681">
    <property type="component" value="Unassembled WGS sequence"/>
</dbReference>
<gene>
    <name evidence="2" type="ORF">N7458_007120</name>
</gene>
<proteinExistence type="predicted"/>